<name>A0A286UR74_9AGAM</name>
<dbReference type="GO" id="GO:0005979">
    <property type="term" value="P:regulation of glycogen biosynthetic process"/>
    <property type="evidence" value="ECO:0007669"/>
    <property type="project" value="TreeGrafter"/>
</dbReference>
<organism evidence="3 4">
    <name type="scientific">Pyrrhoderma noxium</name>
    <dbReference type="NCBI Taxonomy" id="2282107"/>
    <lineage>
        <taxon>Eukaryota</taxon>
        <taxon>Fungi</taxon>
        <taxon>Dikarya</taxon>
        <taxon>Basidiomycota</taxon>
        <taxon>Agaricomycotina</taxon>
        <taxon>Agaricomycetes</taxon>
        <taxon>Hymenochaetales</taxon>
        <taxon>Hymenochaetaceae</taxon>
        <taxon>Pyrrhoderma</taxon>
    </lineage>
</organism>
<feature type="compositionally biased region" description="Polar residues" evidence="1">
    <location>
        <begin position="463"/>
        <end position="479"/>
    </location>
</feature>
<dbReference type="InterPro" id="IPR050782">
    <property type="entry name" value="PP1_regulatory_subunit_3"/>
</dbReference>
<dbReference type="InterPro" id="IPR005036">
    <property type="entry name" value="CBM21_dom"/>
</dbReference>
<proteinExistence type="predicted"/>
<dbReference type="Gene3D" id="2.60.40.2440">
    <property type="entry name" value="Carbohydrate binding type-21 domain"/>
    <property type="match status" value="1"/>
</dbReference>
<dbReference type="Proteomes" id="UP000217199">
    <property type="component" value="Unassembled WGS sequence"/>
</dbReference>
<dbReference type="Pfam" id="PF03370">
    <property type="entry name" value="CBM_21"/>
    <property type="match status" value="1"/>
</dbReference>
<dbReference type="GO" id="GO:0000164">
    <property type="term" value="C:protein phosphatase type 1 complex"/>
    <property type="evidence" value="ECO:0007669"/>
    <property type="project" value="TreeGrafter"/>
</dbReference>
<evidence type="ECO:0000313" key="4">
    <source>
        <dbReference type="Proteomes" id="UP000217199"/>
    </source>
</evidence>
<dbReference type="AlphaFoldDB" id="A0A286UR74"/>
<dbReference type="InterPro" id="IPR038175">
    <property type="entry name" value="CBM21_dom_sf"/>
</dbReference>
<feature type="region of interest" description="Disordered" evidence="1">
    <location>
        <begin position="1"/>
        <end position="88"/>
    </location>
</feature>
<evidence type="ECO:0000313" key="3">
    <source>
        <dbReference type="EMBL" id="PAV22057.1"/>
    </source>
</evidence>
<dbReference type="PANTHER" id="PTHR12307:SF36">
    <property type="entry name" value="GLYCOGEN-BINDING SUBUNIT 76A"/>
    <property type="match status" value="1"/>
</dbReference>
<dbReference type="EMBL" id="NBII01000002">
    <property type="protein sequence ID" value="PAV22057.1"/>
    <property type="molecule type" value="Genomic_DNA"/>
</dbReference>
<feature type="region of interest" description="Disordered" evidence="1">
    <location>
        <begin position="621"/>
        <end position="651"/>
    </location>
</feature>
<feature type="domain" description="CBM21" evidence="2">
    <location>
        <begin position="259"/>
        <end position="389"/>
    </location>
</feature>
<reference evidence="3 4" key="1">
    <citation type="journal article" date="2017" name="Mol. Ecol.">
        <title>Comparative and population genomic landscape of Phellinus noxius: A hypervariable fungus causing root rot in trees.</title>
        <authorList>
            <person name="Chung C.L."/>
            <person name="Lee T.J."/>
            <person name="Akiba M."/>
            <person name="Lee H.H."/>
            <person name="Kuo T.H."/>
            <person name="Liu D."/>
            <person name="Ke H.M."/>
            <person name="Yokoi T."/>
            <person name="Roa M.B."/>
            <person name="Lu M.J."/>
            <person name="Chang Y.Y."/>
            <person name="Ann P.J."/>
            <person name="Tsai J.N."/>
            <person name="Chen C.Y."/>
            <person name="Tzean S.S."/>
            <person name="Ota Y."/>
            <person name="Hattori T."/>
            <person name="Sahashi N."/>
            <person name="Liou R.F."/>
            <person name="Kikuchi T."/>
            <person name="Tsai I.J."/>
        </authorList>
    </citation>
    <scope>NUCLEOTIDE SEQUENCE [LARGE SCALE GENOMIC DNA]</scope>
    <source>
        <strain evidence="3 4">FFPRI411160</strain>
    </source>
</reference>
<gene>
    <name evidence="3" type="ORF">PNOK_0201400</name>
</gene>
<keyword evidence="4" id="KW-1185">Reference proteome</keyword>
<dbReference type="PROSITE" id="PS51159">
    <property type="entry name" value="CBM21"/>
    <property type="match status" value="1"/>
</dbReference>
<comment type="caution">
    <text evidence="3">The sequence shown here is derived from an EMBL/GenBank/DDBJ whole genome shotgun (WGS) entry which is preliminary data.</text>
</comment>
<accession>A0A286UR74</accession>
<feature type="compositionally biased region" description="Low complexity" evidence="1">
    <location>
        <begin position="623"/>
        <end position="643"/>
    </location>
</feature>
<dbReference type="PANTHER" id="PTHR12307">
    <property type="entry name" value="PROTEIN PHOSPHATASE 1 REGULATORY SUBUNIT"/>
    <property type="match status" value="1"/>
</dbReference>
<protein>
    <submittedName>
        <fullName evidence="3">Carbohydrate-binding module family 21</fullName>
    </submittedName>
</protein>
<sequence length="675" mass="73268">MPYAKPPASPESNHYDLPPLKLRPKHRRTRSATPAFSDERGPGAFISLPNLPRRKSHSSSERKTLFHFNDQDSDSSESSSPPPEPSSDAVNALRLIVDTKNVPSNAPSLPRTEEETSSLPFPTRGSPVHSPLPPHLHPPRHLHSHYHSSHSSPHVPGVRLHFRAQSEPATPAHGAITPKNVHFAGDETLRSVKLFNSSSKPANVSLTNADDTETETEYDSTAALETNGYPFPRTSLPSETFGFGLDSQSSSPIPAINPPSHVNVYAETLVLPRDCPPVLHGSILVRNLAFAKEVAVRFTLDNWQTTSEVICKHVVSLPSLPRPFPSPNTFGDHVANVLSNTWDRFSFVIRLEDFERKLHEKTMWFVVRYTAPGIGEWWDNNLGKNYCVKFVKLEGVGHRAHTNEKIRMSPVVGNSQQRTFSAPSTLKGTPTTEAFQAVAHGPRTTQPKISLPSVPTRDHRISLPQSHASPSARHTSSLQPLLKENRPTSIYSSLPTKLNLLNYAAPSSNATPRVGTPASQFVGLSEATVTSPTPTQQSMNVVGGMPATAPQYEVWPISNSPSEQSLTDTTPPPLYSALPMASDSDKQRAKDIVSPSASSLASDSTYAAFVKHWCFVQSPTPSPSIASSSSGGNTTGNGNNTRPVAQIPGSSWRGIGVDALRGLGLRSESPMLTSM</sequence>
<feature type="region of interest" description="Disordered" evidence="1">
    <location>
        <begin position="100"/>
        <end position="128"/>
    </location>
</feature>
<feature type="region of interest" description="Disordered" evidence="1">
    <location>
        <begin position="439"/>
        <end position="484"/>
    </location>
</feature>
<dbReference type="GO" id="GO:2001069">
    <property type="term" value="F:glycogen binding"/>
    <property type="evidence" value="ECO:0007669"/>
    <property type="project" value="TreeGrafter"/>
</dbReference>
<evidence type="ECO:0000256" key="1">
    <source>
        <dbReference type="SAM" id="MobiDB-lite"/>
    </source>
</evidence>
<dbReference type="GO" id="GO:0008157">
    <property type="term" value="F:protein phosphatase 1 binding"/>
    <property type="evidence" value="ECO:0007669"/>
    <property type="project" value="TreeGrafter"/>
</dbReference>
<dbReference type="OrthoDB" id="1881at2759"/>
<evidence type="ECO:0000259" key="2">
    <source>
        <dbReference type="PROSITE" id="PS51159"/>
    </source>
</evidence>
<dbReference type="STRING" id="2282107.A0A286UR74"/>
<dbReference type="InParanoid" id="A0A286UR74"/>